<keyword evidence="2" id="KW-1133">Transmembrane helix</keyword>
<keyword evidence="4" id="KW-1185">Reference proteome</keyword>
<feature type="transmembrane region" description="Helical" evidence="2">
    <location>
        <begin position="432"/>
        <end position="458"/>
    </location>
</feature>
<dbReference type="EMBL" id="JBHRSP010000034">
    <property type="protein sequence ID" value="MFC3075454.1"/>
    <property type="molecule type" value="Genomic_DNA"/>
</dbReference>
<keyword evidence="2" id="KW-0472">Membrane</keyword>
<dbReference type="InterPro" id="IPR050445">
    <property type="entry name" value="Bact_polysacc_biosynth/exp"/>
</dbReference>
<protein>
    <recommendedName>
        <fullName evidence="5">Capsular polysaccharide transport system permease protein</fullName>
    </recommendedName>
</protein>
<dbReference type="Proteomes" id="UP001595377">
    <property type="component" value="Unassembled WGS sequence"/>
</dbReference>
<gene>
    <name evidence="3" type="ORF">ACFOHH_20255</name>
</gene>
<dbReference type="PANTHER" id="PTHR32309">
    <property type="entry name" value="TYROSINE-PROTEIN KINASE"/>
    <property type="match status" value="1"/>
</dbReference>
<dbReference type="RefSeq" id="WP_257314704.1">
    <property type="nucleotide sequence ID" value="NZ_JANFDG010000007.1"/>
</dbReference>
<reference evidence="4" key="1">
    <citation type="journal article" date="2019" name="Int. J. Syst. Evol. Microbiol.">
        <title>The Global Catalogue of Microorganisms (GCM) 10K type strain sequencing project: providing services to taxonomists for standard genome sequencing and annotation.</title>
        <authorList>
            <consortium name="The Broad Institute Genomics Platform"/>
            <consortium name="The Broad Institute Genome Sequencing Center for Infectious Disease"/>
            <person name="Wu L."/>
            <person name="Ma J."/>
        </authorList>
    </citation>
    <scope>NUCLEOTIDE SEQUENCE [LARGE SCALE GENOMIC DNA]</scope>
    <source>
        <strain evidence="4">KCTC 52677</strain>
    </source>
</reference>
<name>A0ABV7DLX5_9HYPH</name>
<comment type="caution">
    <text evidence="3">The sequence shown here is derived from an EMBL/GenBank/DDBJ whole genome shotgun (WGS) entry which is preliminary data.</text>
</comment>
<accession>A0ABV7DLX5</accession>
<proteinExistence type="predicted"/>
<evidence type="ECO:0000313" key="3">
    <source>
        <dbReference type="EMBL" id="MFC3075454.1"/>
    </source>
</evidence>
<sequence length="466" mass="51720">MQDETATAASDNPSRAESRTSNLLDIAKERAMRRAERQKIRLIRQATGRSVPSDIDDDEENLGVRARPAREIDIVNTVLRLPELPKEQRSRPWGIISFFLAAVVPTVLAALYYAFIASPQYVVESQFAVRGVAQNSLSALGLAALVSSTAQSGDSYVVTDYIHSGQILTDIKEQTGVDIRDIYSQSDIDFLYRRDANEPLDEFRDYWRSMVNVSYNSTTGNVTLRVFAFTSSDAKLITDAILTVSEHLVNSLSERSRQRFISVAEEQVAQAEERLRNVRNQMAELRRSEQAVDPAEVAATESAIIGGLEKELASLKTRYKALVDTISRDAPSAKVMERQITALEAQLAEQRGRMSGNTVADPNEKTSRSGEKTGRALPELISRFSELGVDQEFAVKAYTASLASLEAAMVEARKQDLYFGVFVAPREPEVALYPLSVMNTFIVLLGSSCLWLIGYFAFRSVKDHAI</sequence>
<keyword evidence="2" id="KW-0812">Transmembrane</keyword>
<feature type="compositionally biased region" description="Basic and acidic residues" evidence="1">
    <location>
        <begin position="362"/>
        <end position="372"/>
    </location>
</feature>
<evidence type="ECO:0000256" key="2">
    <source>
        <dbReference type="SAM" id="Phobius"/>
    </source>
</evidence>
<dbReference type="PANTHER" id="PTHR32309:SF13">
    <property type="entry name" value="FERRIC ENTEROBACTIN TRANSPORT PROTEIN FEPE"/>
    <property type="match status" value="1"/>
</dbReference>
<evidence type="ECO:0008006" key="5">
    <source>
        <dbReference type="Google" id="ProtNLM"/>
    </source>
</evidence>
<evidence type="ECO:0000256" key="1">
    <source>
        <dbReference type="SAM" id="MobiDB-lite"/>
    </source>
</evidence>
<feature type="transmembrane region" description="Helical" evidence="2">
    <location>
        <begin position="93"/>
        <end position="115"/>
    </location>
</feature>
<organism evidence="3 4">
    <name type="scientific">Shinella pollutisoli</name>
    <dbReference type="NCBI Taxonomy" id="2250594"/>
    <lineage>
        <taxon>Bacteria</taxon>
        <taxon>Pseudomonadati</taxon>
        <taxon>Pseudomonadota</taxon>
        <taxon>Alphaproteobacteria</taxon>
        <taxon>Hyphomicrobiales</taxon>
        <taxon>Rhizobiaceae</taxon>
        <taxon>Shinella</taxon>
    </lineage>
</organism>
<feature type="region of interest" description="Disordered" evidence="1">
    <location>
        <begin position="351"/>
        <end position="372"/>
    </location>
</feature>
<feature type="region of interest" description="Disordered" evidence="1">
    <location>
        <begin position="1"/>
        <end position="22"/>
    </location>
</feature>
<evidence type="ECO:0000313" key="4">
    <source>
        <dbReference type="Proteomes" id="UP001595377"/>
    </source>
</evidence>